<name>A0AC61MUP8_9FIRM</name>
<dbReference type="EMBL" id="CP068393">
    <property type="protein sequence ID" value="QUC66085.1"/>
    <property type="molecule type" value="Genomic_DNA"/>
</dbReference>
<gene>
    <name evidence="1" type="ORF">JYE49_09405</name>
</gene>
<dbReference type="Proteomes" id="UP000682782">
    <property type="component" value="Chromosome"/>
</dbReference>
<proteinExistence type="predicted"/>
<reference evidence="1" key="1">
    <citation type="submission" date="2021-01" db="EMBL/GenBank/DDBJ databases">
        <title>Complete genome sequence of Clostridiales bacterium R-7.</title>
        <authorList>
            <person name="Mahoney-Kurpe S.C."/>
            <person name="Palevich N."/>
            <person name="Koike S."/>
            <person name="Moon C.D."/>
            <person name="Attwood G.T."/>
        </authorList>
    </citation>
    <scope>NUCLEOTIDE SEQUENCE</scope>
    <source>
        <strain evidence="1">R-7</strain>
    </source>
</reference>
<protein>
    <submittedName>
        <fullName evidence="1">Uncharacterized protein</fullName>
    </submittedName>
</protein>
<keyword evidence="2" id="KW-1185">Reference proteome</keyword>
<organism evidence="1 2">
    <name type="scientific">Aristaeella hokkaidonensis</name>
    <dbReference type="NCBI Taxonomy" id="3046382"/>
    <lineage>
        <taxon>Bacteria</taxon>
        <taxon>Bacillati</taxon>
        <taxon>Bacillota</taxon>
        <taxon>Clostridia</taxon>
        <taxon>Eubacteriales</taxon>
        <taxon>Aristaeellaceae</taxon>
        <taxon>Aristaeella</taxon>
    </lineage>
</organism>
<evidence type="ECO:0000313" key="1">
    <source>
        <dbReference type="EMBL" id="QUC66085.1"/>
    </source>
</evidence>
<sequence>MRNELNRTEFSESLDRRLSGLQDDPWLTAKVLAKAEGEKPVKKLSATTILVIALLILTMAGALAAANWTVISRLFGDGWYYNETAIETPLKTESSLTMLDITATEAYWSEDGFSVVFRVESKSPDCMPYYEEGEHPEQIEFNGESITQDELRGDKNLIACDIWNPGQNSWTWYEFNDEGLFIIATSGMTDREKVEAGTTMEFPCYLHNLQTGEQEDGIITVTLPAMTKQEGYFR</sequence>
<evidence type="ECO:0000313" key="2">
    <source>
        <dbReference type="Proteomes" id="UP000682782"/>
    </source>
</evidence>
<accession>A0AC61MUP8</accession>